<dbReference type="PROSITE" id="PS50990">
    <property type="entry name" value="PEPTIDASE_C39"/>
    <property type="match status" value="1"/>
</dbReference>
<keyword evidence="14" id="KW-1185">Reference proteome</keyword>
<feature type="transmembrane region" description="Helical" evidence="9">
    <location>
        <begin position="309"/>
        <end position="326"/>
    </location>
</feature>
<dbReference type="InterPro" id="IPR003593">
    <property type="entry name" value="AAA+_ATPase"/>
</dbReference>
<feature type="transmembrane region" description="Helical" evidence="9">
    <location>
        <begin position="405"/>
        <end position="431"/>
    </location>
</feature>
<name>A0A4V6NXY4_9GAMM</name>
<evidence type="ECO:0000256" key="7">
    <source>
        <dbReference type="ARBA" id="ARBA00022989"/>
    </source>
</evidence>
<dbReference type="PROSITE" id="PS50893">
    <property type="entry name" value="ABC_TRANSPORTER_2"/>
    <property type="match status" value="1"/>
</dbReference>
<comment type="subcellular location">
    <subcellularLocation>
        <location evidence="1">Cell membrane</location>
        <topology evidence="1">Multi-pass membrane protein</topology>
    </subcellularLocation>
</comment>
<dbReference type="Proteomes" id="UP000295793">
    <property type="component" value="Unassembled WGS sequence"/>
</dbReference>
<protein>
    <submittedName>
        <fullName evidence="13">ATP-binding cassette subfamily C protein LapB</fullName>
    </submittedName>
</protein>
<dbReference type="Pfam" id="PF00664">
    <property type="entry name" value="ABC_membrane"/>
    <property type="match status" value="1"/>
</dbReference>
<evidence type="ECO:0000256" key="3">
    <source>
        <dbReference type="ARBA" id="ARBA00022475"/>
    </source>
</evidence>
<evidence type="ECO:0000256" key="8">
    <source>
        <dbReference type="ARBA" id="ARBA00023136"/>
    </source>
</evidence>
<dbReference type="GO" id="GO:0034040">
    <property type="term" value="F:ATPase-coupled lipid transmembrane transporter activity"/>
    <property type="evidence" value="ECO:0007669"/>
    <property type="project" value="TreeGrafter"/>
</dbReference>
<dbReference type="Pfam" id="PF00005">
    <property type="entry name" value="ABC_tran"/>
    <property type="match status" value="1"/>
</dbReference>
<dbReference type="InterPro" id="IPR017750">
    <property type="entry name" value="ATPase_T1SS"/>
</dbReference>
<evidence type="ECO:0000256" key="6">
    <source>
        <dbReference type="ARBA" id="ARBA00022840"/>
    </source>
</evidence>
<dbReference type="InterPro" id="IPR027417">
    <property type="entry name" value="P-loop_NTPase"/>
</dbReference>
<dbReference type="NCBIfam" id="TIGR03375">
    <property type="entry name" value="type_I_sec_LssB"/>
    <property type="match status" value="1"/>
</dbReference>
<dbReference type="SUPFAM" id="SSF52540">
    <property type="entry name" value="P-loop containing nucleoside triphosphate hydrolases"/>
    <property type="match status" value="1"/>
</dbReference>
<dbReference type="OrthoDB" id="9806127at2"/>
<reference evidence="13 14" key="1">
    <citation type="submission" date="2019-03" db="EMBL/GenBank/DDBJ databases">
        <title>Genomic Encyclopedia of Archaeal and Bacterial Type Strains, Phase II (KMG-II): from individual species to whole genera.</title>
        <authorList>
            <person name="Goeker M."/>
        </authorList>
    </citation>
    <scope>NUCLEOTIDE SEQUENCE [LARGE SCALE GENOMIC DNA]</scope>
    <source>
        <strain evidence="13 14">DSM 15388</strain>
    </source>
</reference>
<dbReference type="Gene3D" id="1.20.1560.10">
    <property type="entry name" value="ABC transporter type 1, transmembrane domain"/>
    <property type="match status" value="1"/>
</dbReference>
<dbReference type="CDD" id="cd03245">
    <property type="entry name" value="ABCC_bacteriocin_exporters"/>
    <property type="match status" value="1"/>
</dbReference>
<dbReference type="FunFam" id="3.40.50.300:FF:000299">
    <property type="entry name" value="ABC transporter ATP-binding protein/permease"/>
    <property type="match status" value="1"/>
</dbReference>
<dbReference type="PANTHER" id="PTHR24221:SF248">
    <property type="entry name" value="ABC TRANSPORTER TRANSMEMBRANE REGION"/>
    <property type="match status" value="1"/>
</dbReference>
<evidence type="ECO:0000259" key="12">
    <source>
        <dbReference type="PROSITE" id="PS50990"/>
    </source>
</evidence>
<keyword evidence="7 9" id="KW-1133">Transmembrane helix</keyword>
<dbReference type="GO" id="GO:0008233">
    <property type="term" value="F:peptidase activity"/>
    <property type="evidence" value="ECO:0007669"/>
    <property type="project" value="InterPro"/>
</dbReference>
<dbReference type="GO" id="GO:0005886">
    <property type="term" value="C:plasma membrane"/>
    <property type="evidence" value="ECO:0007669"/>
    <property type="project" value="UniProtKB-SubCell"/>
</dbReference>
<keyword evidence="5" id="KW-0547">Nucleotide-binding</keyword>
<feature type="domain" description="ABC transporter" evidence="10">
    <location>
        <begin position="483"/>
        <end position="716"/>
    </location>
</feature>
<accession>A0A4V6NXY4</accession>
<evidence type="ECO:0000313" key="14">
    <source>
        <dbReference type="Proteomes" id="UP000295793"/>
    </source>
</evidence>
<evidence type="ECO:0000256" key="4">
    <source>
        <dbReference type="ARBA" id="ARBA00022692"/>
    </source>
</evidence>
<keyword evidence="2" id="KW-0813">Transport</keyword>
<dbReference type="CDD" id="cd18587">
    <property type="entry name" value="ABC_6TM_LapB_like"/>
    <property type="match status" value="1"/>
</dbReference>
<evidence type="ECO:0000259" key="11">
    <source>
        <dbReference type="PROSITE" id="PS50929"/>
    </source>
</evidence>
<dbReference type="EMBL" id="SLZR01000026">
    <property type="protein sequence ID" value="TCS36170.1"/>
    <property type="molecule type" value="Genomic_DNA"/>
</dbReference>
<feature type="transmembrane region" description="Helical" evidence="9">
    <location>
        <begin position="173"/>
        <end position="195"/>
    </location>
</feature>
<evidence type="ECO:0000313" key="13">
    <source>
        <dbReference type="EMBL" id="TCS36170.1"/>
    </source>
</evidence>
<feature type="domain" description="ABC transmembrane type-1" evidence="11">
    <location>
        <begin position="173"/>
        <end position="451"/>
    </location>
</feature>
<evidence type="ECO:0000256" key="9">
    <source>
        <dbReference type="SAM" id="Phobius"/>
    </source>
</evidence>
<dbReference type="GO" id="GO:0005524">
    <property type="term" value="F:ATP binding"/>
    <property type="evidence" value="ECO:0007669"/>
    <property type="project" value="UniProtKB-KW"/>
</dbReference>
<keyword evidence="6 13" id="KW-0067">ATP-binding</keyword>
<proteinExistence type="predicted"/>
<dbReference type="InterPro" id="IPR011527">
    <property type="entry name" value="ABC1_TM_dom"/>
</dbReference>
<dbReference type="PROSITE" id="PS50929">
    <property type="entry name" value="ABC_TM1F"/>
    <property type="match status" value="1"/>
</dbReference>
<dbReference type="CDD" id="cd02421">
    <property type="entry name" value="Peptidase_C39_likeD"/>
    <property type="match status" value="1"/>
</dbReference>
<dbReference type="GO" id="GO:0016887">
    <property type="term" value="F:ATP hydrolysis activity"/>
    <property type="evidence" value="ECO:0007669"/>
    <property type="project" value="InterPro"/>
</dbReference>
<dbReference type="RefSeq" id="WP_132703951.1">
    <property type="nucleotide sequence ID" value="NZ_SLZR01000026.1"/>
</dbReference>
<feature type="transmembrane region" description="Helical" evidence="9">
    <location>
        <begin position="207"/>
        <end position="224"/>
    </location>
</feature>
<dbReference type="InterPro" id="IPR039421">
    <property type="entry name" value="Type_1_exporter"/>
</dbReference>
<evidence type="ECO:0000256" key="5">
    <source>
        <dbReference type="ARBA" id="ARBA00022741"/>
    </source>
</evidence>
<dbReference type="PANTHER" id="PTHR24221">
    <property type="entry name" value="ATP-BINDING CASSETTE SUB-FAMILY B"/>
    <property type="match status" value="1"/>
</dbReference>
<dbReference type="Gene3D" id="3.40.50.300">
    <property type="entry name" value="P-loop containing nucleotide triphosphate hydrolases"/>
    <property type="match status" value="1"/>
</dbReference>
<dbReference type="GO" id="GO:0006508">
    <property type="term" value="P:proteolysis"/>
    <property type="evidence" value="ECO:0007669"/>
    <property type="project" value="InterPro"/>
</dbReference>
<organism evidence="13 14">
    <name type="scientific">Reinekea marinisedimentorum</name>
    <dbReference type="NCBI Taxonomy" id="230495"/>
    <lineage>
        <taxon>Bacteria</taxon>
        <taxon>Pseudomonadati</taxon>
        <taxon>Pseudomonadota</taxon>
        <taxon>Gammaproteobacteria</taxon>
        <taxon>Oceanospirillales</taxon>
        <taxon>Saccharospirillaceae</taxon>
        <taxon>Reinekea</taxon>
    </lineage>
</organism>
<dbReference type="InterPro" id="IPR036640">
    <property type="entry name" value="ABC1_TM_sf"/>
</dbReference>
<comment type="caution">
    <text evidence="13">The sequence shown here is derived from an EMBL/GenBank/DDBJ whole genome shotgun (WGS) entry which is preliminary data.</text>
</comment>
<dbReference type="SUPFAM" id="SSF90123">
    <property type="entry name" value="ABC transporter transmembrane region"/>
    <property type="match status" value="1"/>
</dbReference>
<evidence type="ECO:0000256" key="1">
    <source>
        <dbReference type="ARBA" id="ARBA00004651"/>
    </source>
</evidence>
<dbReference type="GO" id="GO:0140359">
    <property type="term" value="F:ABC-type transporter activity"/>
    <property type="evidence" value="ECO:0007669"/>
    <property type="project" value="InterPro"/>
</dbReference>
<dbReference type="AlphaFoldDB" id="A0A4V6NXY4"/>
<evidence type="ECO:0000256" key="2">
    <source>
        <dbReference type="ARBA" id="ARBA00022448"/>
    </source>
</evidence>
<evidence type="ECO:0000259" key="10">
    <source>
        <dbReference type="PROSITE" id="PS50893"/>
    </source>
</evidence>
<keyword evidence="8 9" id="KW-0472">Membrane</keyword>
<gene>
    <name evidence="13" type="ORF">BCF53_12616</name>
</gene>
<dbReference type="InterPro" id="IPR003439">
    <property type="entry name" value="ABC_transporter-like_ATP-bd"/>
</dbReference>
<dbReference type="Gene3D" id="3.90.70.10">
    <property type="entry name" value="Cysteine proteinases"/>
    <property type="match status" value="1"/>
</dbReference>
<dbReference type="SMART" id="SM00382">
    <property type="entry name" value="AAA"/>
    <property type="match status" value="1"/>
</dbReference>
<keyword evidence="3" id="KW-1003">Cell membrane</keyword>
<dbReference type="InterPro" id="IPR005074">
    <property type="entry name" value="Peptidase_C39"/>
</dbReference>
<sequence length="716" mass="78766">MTSETDTSQSSSTIHGSTPADPLLNCLVFLTRYYGKPFSASALGSGLPMEDGRLPLQQFARAAERGGLTAKLTRSSLTSVSELLLPCVLILKGGRACVVLKKFGDEYEVAWPETPDGVDRVSADALLEQASDYLFYVRKRYRFDARAPQSLKTKQGHWFWQTMRLSLPIYRDALVASFFVSLFAVASPLFVMNVYDRVIPNEAMETLWVLAVGMIIVVGFDFVMKQLRAKLLDLAAKKSDVLLSSRLFEKVLALRMDARPPSVGAFARNIQEFDSIREFVTSATISAFIDVPFSVLFILVIFLVAGPVAIVPVIAIVLMVLYGLYVKMRMREHVEQGGRFATQKNAHLIETVSGIEALKINGAESQYQHKWEELVGHHAKWSVALRKYATSVGNVSSLVQQLNTVFIVAAGVYLIAEAQISMGGLIAAVMLSGRALAPFSQVAMLTTRYNQAESALSTLDEIMSLPEENMERYLHRPFIDGSIQFDNISFAYPESQLPALKNVSFSIKPGEKVAIIGRIGAGKSTIEKLLMGLYQPGSGAIRIDGIDIQQISPADVRQKMGCLPQDVHLFFGSIRDNISLGVPHVEDARVIRAAELAGVNTFTDIEPQGLDRPVGERGQYLSGGQRQSVALARALLFNPPIMVLDEPTSNMDNSAEAAVRERLKVLTRERTLLLITHKMSMLDLVDRVIVIEQGKLVIDGPKDEVLKALSGGKVRV</sequence>
<keyword evidence="4 9" id="KW-0812">Transmembrane</keyword>
<feature type="domain" description="Peptidase C39" evidence="12">
    <location>
        <begin position="15"/>
        <end position="137"/>
    </location>
</feature>